<dbReference type="InterPro" id="IPR036388">
    <property type="entry name" value="WH-like_DNA-bd_sf"/>
</dbReference>
<dbReference type="PROSITE" id="PS50949">
    <property type="entry name" value="HTH_GNTR"/>
    <property type="match status" value="1"/>
</dbReference>
<keyword evidence="5" id="KW-0804">Transcription</keyword>
<feature type="domain" description="HTH gntR-type" evidence="6">
    <location>
        <begin position="14"/>
        <end position="82"/>
    </location>
</feature>
<evidence type="ECO:0000256" key="2">
    <source>
        <dbReference type="ARBA" id="ARBA00022898"/>
    </source>
</evidence>
<keyword evidence="4" id="KW-0238">DNA-binding</keyword>
<dbReference type="GO" id="GO:0030170">
    <property type="term" value="F:pyridoxal phosphate binding"/>
    <property type="evidence" value="ECO:0007669"/>
    <property type="project" value="InterPro"/>
</dbReference>
<dbReference type="Gene3D" id="3.40.640.10">
    <property type="entry name" value="Type I PLP-dependent aspartate aminotransferase-like (Major domain)"/>
    <property type="match status" value="1"/>
</dbReference>
<dbReference type="SUPFAM" id="SSF46785">
    <property type="entry name" value="Winged helix' DNA-binding domain"/>
    <property type="match status" value="1"/>
</dbReference>
<name>A0A9D0ZT65_9FIRM</name>
<dbReference type="PANTHER" id="PTHR46577:SF1">
    <property type="entry name" value="HTH-TYPE TRANSCRIPTIONAL REGULATORY PROTEIN GABR"/>
    <property type="match status" value="1"/>
</dbReference>
<comment type="similarity">
    <text evidence="1">In the C-terminal section; belongs to the class-I pyridoxal-phosphate-dependent aminotransferase family.</text>
</comment>
<comment type="caution">
    <text evidence="7">The sequence shown here is derived from an EMBL/GenBank/DDBJ whole genome shotgun (WGS) entry which is preliminary data.</text>
</comment>
<organism evidence="7 8">
    <name type="scientific">Candidatus Limivivens merdigallinarum</name>
    <dbReference type="NCBI Taxonomy" id="2840859"/>
    <lineage>
        <taxon>Bacteria</taxon>
        <taxon>Bacillati</taxon>
        <taxon>Bacillota</taxon>
        <taxon>Clostridia</taxon>
        <taxon>Lachnospirales</taxon>
        <taxon>Lachnospiraceae</taxon>
        <taxon>Lachnospiraceae incertae sedis</taxon>
        <taxon>Candidatus Limivivens</taxon>
    </lineage>
</organism>
<dbReference type="Gene3D" id="1.10.10.10">
    <property type="entry name" value="Winged helix-like DNA-binding domain superfamily/Winged helix DNA-binding domain"/>
    <property type="match status" value="1"/>
</dbReference>
<dbReference type="InterPro" id="IPR000524">
    <property type="entry name" value="Tscrpt_reg_HTH_GntR"/>
</dbReference>
<dbReference type="Pfam" id="PF00392">
    <property type="entry name" value="GntR"/>
    <property type="match status" value="1"/>
</dbReference>
<dbReference type="EMBL" id="DVFT01000019">
    <property type="protein sequence ID" value="HIQ95202.1"/>
    <property type="molecule type" value="Genomic_DNA"/>
</dbReference>
<dbReference type="PRINTS" id="PR00035">
    <property type="entry name" value="HTHGNTR"/>
</dbReference>
<keyword evidence="2" id="KW-0663">Pyridoxal phosphate</keyword>
<dbReference type="GO" id="GO:0008483">
    <property type="term" value="F:transaminase activity"/>
    <property type="evidence" value="ECO:0007669"/>
    <property type="project" value="UniProtKB-KW"/>
</dbReference>
<gene>
    <name evidence="7" type="ORF">IAB26_01430</name>
</gene>
<evidence type="ECO:0000259" key="6">
    <source>
        <dbReference type="PROSITE" id="PS50949"/>
    </source>
</evidence>
<evidence type="ECO:0000256" key="4">
    <source>
        <dbReference type="ARBA" id="ARBA00023125"/>
    </source>
</evidence>
<keyword evidence="3" id="KW-0805">Transcription regulation</keyword>
<keyword evidence="7" id="KW-0032">Aminotransferase</keyword>
<dbReference type="SMART" id="SM00345">
    <property type="entry name" value="HTH_GNTR"/>
    <property type="match status" value="1"/>
</dbReference>
<evidence type="ECO:0000313" key="8">
    <source>
        <dbReference type="Proteomes" id="UP000886886"/>
    </source>
</evidence>
<evidence type="ECO:0000256" key="1">
    <source>
        <dbReference type="ARBA" id="ARBA00005384"/>
    </source>
</evidence>
<reference evidence="7" key="1">
    <citation type="submission" date="2020-10" db="EMBL/GenBank/DDBJ databases">
        <authorList>
            <person name="Gilroy R."/>
        </authorList>
    </citation>
    <scope>NUCLEOTIDE SEQUENCE</scope>
    <source>
        <strain evidence="7">ChiSjej3B21-11622</strain>
    </source>
</reference>
<dbReference type="SUPFAM" id="SSF53383">
    <property type="entry name" value="PLP-dependent transferases"/>
    <property type="match status" value="1"/>
</dbReference>
<evidence type="ECO:0000256" key="3">
    <source>
        <dbReference type="ARBA" id="ARBA00023015"/>
    </source>
</evidence>
<evidence type="ECO:0000256" key="5">
    <source>
        <dbReference type="ARBA" id="ARBA00023163"/>
    </source>
</evidence>
<reference evidence="7" key="2">
    <citation type="journal article" date="2021" name="PeerJ">
        <title>Extensive microbial diversity within the chicken gut microbiome revealed by metagenomics and culture.</title>
        <authorList>
            <person name="Gilroy R."/>
            <person name="Ravi A."/>
            <person name="Getino M."/>
            <person name="Pursley I."/>
            <person name="Horton D.L."/>
            <person name="Alikhan N.F."/>
            <person name="Baker D."/>
            <person name="Gharbi K."/>
            <person name="Hall N."/>
            <person name="Watson M."/>
            <person name="Adriaenssens E.M."/>
            <person name="Foster-Nyarko E."/>
            <person name="Jarju S."/>
            <person name="Secka A."/>
            <person name="Antonio M."/>
            <person name="Oren A."/>
            <person name="Chaudhuri R.R."/>
            <person name="La Ragione R."/>
            <person name="Hildebrand F."/>
            <person name="Pallen M.J."/>
        </authorList>
    </citation>
    <scope>NUCLEOTIDE SEQUENCE</scope>
    <source>
        <strain evidence="7">ChiSjej3B21-11622</strain>
    </source>
</reference>
<dbReference type="InterPro" id="IPR015424">
    <property type="entry name" value="PyrdxlP-dep_Trfase"/>
</dbReference>
<dbReference type="GO" id="GO:0003700">
    <property type="term" value="F:DNA-binding transcription factor activity"/>
    <property type="evidence" value="ECO:0007669"/>
    <property type="project" value="InterPro"/>
</dbReference>
<dbReference type="Proteomes" id="UP000886886">
    <property type="component" value="Unassembled WGS sequence"/>
</dbReference>
<dbReference type="AlphaFoldDB" id="A0A9D0ZT65"/>
<evidence type="ECO:0000313" key="7">
    <source>
        <dbReference type="EMBL" id="HIQ95202.1"/>
    </source>
</evidence>
<dbReference type="InterPro" id="IPR051446">
    <property type="entry name" value="HTH_trans_reg/aminotransferase"/>
</dbReference>
<dbReference type="CDD" id="cd00609">
    <property type="entry name" value="AAT_like"/>
    <property type="match status" value="1"/>
</dbReference>
<sequence length="472" mass="53634">MTELTISLDGTSGKPLYEQIYDHIKNEIQRGGLPFKERLPSTRKLAQYLQVSRSTVDMAYEQLISEGYIEAVPCRGYFVCEVSGLYESPVPVREAKSRPREEQPHYRYDFSPNGVDLKSFPYNAWRKLSKTVLMDDSSELFMLGDPSGEERLKTTIAAHLHRARGVNVRPEQIVIGAGTDYLLMLLQVLLPGRCRIAMENPTYKKAYQVLKNLGNDMCVIDMDGSGMEVEKLKASGAEIAYVMPSHQYPLGTVMPISRRLKLLGWAYEREERYLIEDDYDSEFRYKGKPIPALQGYDRQGKVIYLGTFSKSIAPAIRVSFLVLPERLLAVYQERGRAFSSTVSRVDQMIVAAFLEEGYYERHLNKMRAIYKGRHDLLLEGLRAIKGIEVTGENAGVHLLVHFQNGLTEEEALERAAKAGIRVYGLSAYYVTEKEKETKPTVILGYANIEEHEIREAASLLKHAWENKKTAQP</sequence>
<dbReference type="CDD" id="cd07377">
    <property type="entry name" value="WHTH_GntR"/>
    <property type="match status" value="1"/>
</dbReference>
<dbReference type="InterPro" id="IPR036390">
    <property type="entry name" value="WH_DNA-bd_sf"/>
</dbReference>
<keyword evidence="7" id="KW-0808">Transferase</keyword>
<dbReference type="PANTHER" id="PTHR46577">
    <property type="entry name" value="HTH-TYPE TRANSCRIPTIONAL REGULATORY PROTEIN GABR"/>
    <property type="match status" value="1"/>
</dbReference>
<dbReference type="InterPro" id="IPR004839">
    <property type="entry name" value="Aminotransferase_I/II_large"/>
</dbReference>
<dbReference type="InterPro" id="IPR015421">
    <property type="entry name" value="PyrdxlP-dep_Trfase_major"/>
</dbReference>
<dbReference type="GO" id="GO:0003677">
    <property type="term" value="F:DNA binding"/>
    <property type="evidence" value="ECO:0007669"/>
    <property type="project" value="UniProtKB-KW"/>
</dbReference>
<dbReference type="Pfam" id="PF00155">
    <property type="entry name" value="Aminotran_1_2"/>
    <property type="match status" value="1"/>
</dbReference>
<proteinExistence type="inferred from homology"/>
<accession>A0A9D0ZT65</accession>
<protein>
    <submittedName>
        <fullName evidence="7">PLP-dependent aminotransferase family protein</fullName>
    </submittedName>
</protein>